<dbReference type="OrthoDB" id="10256524at2759"/>
<organism evidence="13 14">
    <name type="scientific">Funneliformis geosporum</name>
    <dbReference type="NCBI Taxonomy" id="1117311"/>
    <lineage>
        <taxon>Eukaryota</taxon>
        <taxon>Fungi</taxon>
        <taxon>Fungi incertae sedis</taxon>
        <taxon>Mucoromycota</taxon>
        <taxon>Glomeromycotina</taxon>
        <taxon>Glomeromycetes</taxon>
        <taxon>Glomerales</taxon>
        <taxon>Glomeraceae</taxon>
        <taxon>Funneliformis</taxon>
    </lineage>
</organism>
<feature type="domain" description="Inhibitor I9" evidence="11">
    <location>
        <begin position="44"/>
        <end position="106"/>
    </location>
</feature>
<dbReference type="Pfam" id="PF06280">
    <property type="entry name" value="fn3_5"/>
    <property type="match status" value="1"/>
</dbReference>
<dbReference type="GO" id="GO:0016020">
    <property type="term" value="C:membrane"/>
    <property type="evidence" value="ECO:0007669"/>
    <property type="project" value="InterPro"/>
</dbReference>
<evidence type="ECO:0000256" key="3">
    <source>
        <dbReference type="ARBA" id="ARBA00022729"/>
    </source>
</evidence>
<dbReference type="PRINTS" id="PR00723">
    <property type="entry name" value="SUBTILISIN"/>
</dbReference>
<dbReference type="InterPro" id="IPR023827">
    <property type="entry name" value="Peptidase_S8_Asp-AS"/>
</dbReference>
<dbReference type="InterPro" id="IPR015500">
    <property type="entry name" value="Peptidase_S8_subtilisin-rel"/>
</dbReference>
<dbReference type="SUPFAM" id="SSF52743">
    <property type="entry name" value="Subtilisin-like"/>
    <property type="match status" value="1"/>
</dbReference>
<sequence>MFKVHQHFILNLTFLLLIIDRIFADVINANTFYVKFTSSPFTSSRDHIEAQHDNFHKELFKRGIHVKIKDVFKRYANGLSIEIDKRHVKRIAEIEHVESVEPVEIYRRINPINFDIKKRAESYNQTILIASNNDINSVHEVTGVKKVHEELKLTGKGVKVGFIDSGIDYTHPALGGCFGPGCRVAFGYNFVNNTDDPYDNCNGHGTHVAAIAGGMDPRDDGPGFVGVAPDVIFGAYRIYPCIACENNECANNAEEIIIMKAIIRAGIAGNNKNMLATLVNELTKYKGIIFIVALGNNGMSGLFTGGLPATAENTIGIGSFETNKVLNFNAFDPRNPEFVINYITNNVSAFPFKNAKVSLFPMDKCLNDYKEFDNTVIIVDLRTELKCPELTIRLAKIKPLAVLASLKFDGLQYFELPYLPAEYGAMISSKQADIIIKYLEEYPNLELDFSDKYGYMENHPFAATPSVFTSWGLSHELDIKPEVCAPGGLILSAFPVNLGPYVLKTGTSMAAPYITGVTALFYEVFGKRKSPELIKTALMNNAVPLKSRNKLLASVLHQGAGLVNAFNALIATSFVYPPKINLNDTVHFNGYHKLTVYNFGTSGMKYKLSHLPAPCVDGYNNTLISNFYELKFLTNQHADVRFDNDQITVPPGSSVGISITFTPPRELPKDGHWFYSGWVIITPLDERLTSMTVPYAGLADDAKSLPIFQTPIFPKLADLAENYITNNDSVKSFSFNMSIRLLIDKPTVFLNLATPTEMIFTEILDANQTFLGWVKDFTGIKVVKNPTEKSNNLVTWDGIIYNQNDTGTLAPNGEYFIRIKALKLFGDNKNEKDYEYWISPKFRVERPIFTNPLQ</sequence>
<dbReference type="Proteomes" id="UP001153678">
    <property type="component" value="Unassembled WGS sequence"/>
</dbReference>
<dbReference type="InterPro" id="IPR010435">
    <property type="entry name" value="C5a/SBT2-like_Fn3"/>
</dbReference>
<evidence type="ECO:0000256" key="1">
    <source>
        <dbReference type="ARBA" id="ARBA00011073"/>
    </source>
</evidence>
<dbReference type="InterPro" id="IPR000209">
    <property type="entry name" value="Peptidase_S8/S53_dom"/>
</dbReference>
<evidence type="ECO:0000256" key="9">
    <source>
        <dbReference type="SAM" id="SignalP"/>
    </source>
</evidence>
<dbReference type="GO" id="GO:0006508">
    <property type="term" value="P:proteolysis"/>
    <property type="evidence" value="ECO:0007669"/>
    <property type="project" value="UniProtKB-KW"/>
</dbReference>
<proteinExistence type="inferred from homology"/>
<dbReference type="InterPro" id="IPR010259">
    <property type="entry name" value="S8pro/Inhibitor_I9"/>
</dbReference>
<keyword evidence="14" id="KW-1185">Reference proteome</keyword>
<keyword evidence="5 7" id="KW-0720">Serine protease</keyword>
<evidence type="ECO:0000313" key="14">
    <source>
        <dbReference type="Proteomes" id="UP001153678"/>
    </source>
</evidence>
<evidence type="ECO:0000259" key="11">
    <source>
        <dbReference type="Pfam" id="PF05922"/>
    </source>
</evidence>
<dbReference type="Pfam" id="PF00082">
    <property type="entry name" value="Peptidase_S8"/>
    <property type="match status" value="1"/>
</dbReference>
<keyword evidence="2 7" id="KW-0645">Protease</keyword>
<feature type="domain" description="C5a peptidase/Subtilisin-like protease SBT2-like Fn3-like" evidence="12">
    <location>
        <begin position="580"/>
        <end position="695"/>
    </location>
</feature>
<dbReference type="PROSITE" id="PS51892">
    <property type="entry name" value="SUBTILASE"/>
    <property type="match status" value="1"/>
</dbReference>
<comment type="caution">
    <text evidence="13">The sequence shown here is derived from an EMBL/GenBank/DDBJ whole genome shotgun (WGS) entry which is preliminary data.</text>
</comment>
<name>A0A9W4SNB0_9GLOM</name>
<feature type="active site" description="Charge relay system" evidence="6 7">
    <location>
        <position position="204"/>
    </location>
</feature>
<accession>A0A9W4SNB0</accession>
<protein>
    <submittedName>
        <fullName evidence="13">10461_t:CDS:1</fullName>
    </submittedName>
</protein>
<feature type="active site" description="Charge relay system" evidence="6 7">
    <location>
        <position position="164"/>
    </location>
</feature>
<dbReference type="InterPro" id="IPR023828">
    <property type="entry name" value="Peptidase_S8_Ser-AS"/>
</dbReference>
<dbReference type="Pfam" id="PF05922">
    <property type="entry name" value="Inhibitor_I9"/>
    <property type="match status" value="1"/>
</dbReference>
<feature type="domain" description="Peptidase S8/S53" evidence="10">
    <location>
        <begin position="155"/>
        <end position="547"/>
    </location>
</feature>
<evidence type="ECO:0000256" key="4">
    <source>
        <dbReference type="ARBA" id="ARBA00022801"/>
    </source>
</evidence>
<dbReference type="Gene3D" id="2.60.40.1710">
    <property type="entry name" value="Subtilisin-like superfamily"/>
    <property type="match status" value="1"/>
</dbReference>
<comment type="similarity">
    <text evidence="1 7 8">Belongs to the peptidase S8 family.</text>
</comment>
<evidence type="ECO:0000256" key="2">
    <source>
        <dbReference type="ARBA" id="ARBA00022670"/>
    </source>
</evidence>
<dbReference type="Gene3D" id="3.40.50.200">
    <property type="entry name" value="Peptidase S8/S53 domain"/>
    <property type="match status" value="2"/>
</dbReference>
<dbReference type="PROSITE" id="PS00138">
    <property type="entry name" value="SUBTILASE_SER"/>
    <property type="match status" value="1"/>
</dbReference>
<gene>
    <name evidence="13" type="ORF">FWILDA_LOCUS7585</name>
</gene>
<dbReference type="PROSITE" id="PS00136">
    <property type="entry name" value="SUBTILASE_ASP"/>
    <property type="match status" value="1"/>
</dbReference>
<evidence type="ECO:0000259" key="10">
    <source>
        <dbReference type="Pfam" id="PF00082"/>
    </source>
</evidence>
<dbReference type="PANTHER" id="PTHR43806:SF66">
    <property type="entry name" value="SERIN ENDOPEPTIDASE"/>
    <property type="match status" value="1"/>
</dbReference>
<feature type="active site" description="Charge relay system" evidence="6 7">
    <location>
        <position position="508"/>
    </location>
</feature>
<evidence type="ECO:0000256" key="7">
    <source>
        <dbReference type="PROSITE-ProRule" id="PRU01240"/>
    </source>
</evidence>
<dbReference type="GO" id="GO:0005615">
    <property type="term" value="C:extracellular space"/>
    <property type="evidence" value="ECO:0007669"/>
    <property type="project" value="TreeGrafter"/>
</dbReference>
<evidence type="ECO:0000256" key="5">
    <source>
        <dbReference type="ARBA" id="ARBA00022825"/>
    </source>
</evidence>
<dbReference type="PANTHER" id="PTHR43806">
    <property type="entry name" value="PEPTIDASE S8"/>
    <property type="match status" value="1"/>
</dbReference>
<evidence type="ECO:0000256" key="6">
    <source>
        <dbReference type="PIRSR" id="PIRSR615500-1"/>
    </source>
</evidence>
<feature type="signal peptide" evidence="9">
    <location>
        <begin position="1"/>
        <end position="24"/>
    </location>
</feature>
<keyword evidence="3 9" id="KW-0732">Signal</keyword>
<feature type="chain" id="PRO_5040736538" evidence="9">
    <location>
        <begin position="25"/>
        <end position="854"/>
    </location>
</feature>
<keyword evidence="4 7" id="KW-0378">Hydrolase</keyword>
<dbReference type="InterPro" id="IPR036852">
    <property type="entry name" value="Peptidase_S8/S53_dom_sf"/>
</dbReference>
<evidence type="ECO:0000259" key="12">
    <source>
        <dbReference type="Pfam" id="PF06280"/>
    </source>
</evidence>
<dbReference type="AlphaFoldDB" id="A0A9W4SNB0"/>
<dbReference type="InterPro" id="IPR050131">
    <property type="entry name" value="Peptidase_S8_subtilisin-like"/>
</dbReference>
<evidence type="ECO:0000256" key="8">
    <source>
        <dbReference type="RuleBase" id="RU003355"/>
    </source>
</evidence>
<dbReference type="GO" id="GO:0004252">
    <property type="term" value="F:serine-type endopeptidase activity"/>
    <property type="evidence" value="ECO:0007669"/>
    <property type="project" value="UniProtKB-UniRule"/>
</dbReference>
<reference evidence="13" key="1">
    <citation type="submission" date="2022-08" db="EMBL/GenBank/DDBJ databases">
        <authorList>
            <person name="Kallberg Y."/>
            <person name="Tangrot J."/>
            <person name="Rosling A."/>
        </authorList>
    </citation>
    <scope>NUCLEOTIDE SEQUENCE</scope>
    <source>
        <strain evidence="13">Wild A</strain>
    </source>
</reference>
<dbReference type="EMBL" id="CAMKVN010001504">
    <property type="protein sequence ID" value="CAI2176444.1"/>
    <property type="molecule type" value="Genomic_DNA"/>
</dbReference>
<evidence type="ECO:0000313" key="13">
    <source>
        <dbReference type="EMBL" id="CAI2176444.1"/>
    </source>
</evidence>